<keyword evidence="3" id="KW-0175">Coiled coil</keyword>
<feature type="compositionally biased region" description="Polar residues" evidence="6">
    <location>
        <begin position="1123"/>
        <end position="1142"/>
    </location>
</feature>
<evidence type="ECO:0000256" key="2">
    <source>
        <dbReference type="ARBA" id="ARBA00022443"/>
    </source>
</evidence>
<feature type="compositionally biased region" description="Pro residues" evidence="6">
    <location>
        <begin position="1402"/>
        <end position="1412"/>
    </location>
</feature>
<feature type="compositionally biased region" description="Low complexity" evidence="6">
    <location>
        <begin position="1267"/>
        <end position="1280"/>
    </location>
</feature>
<feature type="domain" description="SH3" evidence="8">
    <location>
        <begin position="354"/>
        <end position="413"/>
    </location>
</feature>
<dbReference type="EMBL" id="JBJQND010000004">
    <property type="protein sequence ID" value="KAL3878782.1"/>
    <property type="molecule type" value="Genomic_DNA"/>
</dbReference>
<evidence type="ECO:0000256" key="3">
    <source>
        <dbReference type="ARBA" id="ARBA00023054"/>
    </source>
</evidence>
<feature type="compositionally biased region" description="Polar residues" evidence="6">
    <location>
        <begin position="700"/>
        <end position="711"/>
    </location>
</feature>
<sequence length="1488" mass="161235">MASATDNSFFQLSNDSGHQSVDSIVDSQSFSTEGTVMASQDSIQPTSSSVVITSFVMNSSGRGSSSEDVYSSVTYLTGASQFPMQHATQRSSLEVSPTISSVIGTTDFSTINVLDNGGVSRPLSDPPTLSSSSEKHQITSASHSLQVPSRASDISSSFMPPLSSDLIEQATIDINEGTVYNSSLNVNREKMHTKMNIDMTPSLPTGLSDKVLYSSTSDYPSVKLGVNLGTLTPSKTEVLYADVNTDTSGPPLYSTPALPFPLPSDPPRVPTSEPGSSSIFGDGSPMNIVLFVGVPVCGLIFLILLVALIVCLRKRKANKKSAGRAYNQDLWLSTQMEAPLNPSNPSHGNQNKIPVDQLYEVICDFPGGEDSQLRLRKGEMVKVETREENGWWRGSVGEAAGWFPGSYVEHVQQNSDQLSHEEEVQRFLLSDGEEDQDRQVSSFMLKKKREQSGGFTGEIQSDLVKEPIYSKIDKNKIHKVSVPKIPEKPPSKHPAIILGESSSTPLADGCKFRAVYSYSPQFKGEICLVKGELIKGIEKDRNGWMRGVKETGEDGWFPAVYVDEIKEAVEDKDTVSQLYKALDINKSALRGQDLVGIPHQVLYNFTAEKPGDLSLKTGDTVTVVQTSENGWFLGYQGQNVGWFPKTFVQMTDQSKEVTKDSKPEKEQPVFPTSLNVTEKLDVPNSKEGIMTSRKAPVPPTSISKNAVSPMTSKIPKFGQRPSRPAPTPPVSAGGKETQLDSFSKENADGKMLGPDKSNTEASFQENHLKQDVNDEHSHKRKACPPEIPKRFVKLNLVKIPQTNALSSLAKESPSRPPPPPRPCPPKLGTPKSSAICLREDTASASEDEQYFSVKPYRKFDIGIPKPPSQEEVEKENSKTHLSTFGKLEGEVTPESTKHAGLLSSPEKKIESFQVKDPSTRCIPKLTKQKSVDEADSPTSSLNGYPVKEVTPDSGYICNNEVNTSNECVDVVNSAKISELDLSDDDRVNATVKDLPSKLPQLKKSIAKPVSGDINSEKDAEPLLNDSGVEDKSETNVSPVMNGTDIVPVKSKFRDMNGNEDSASDIDAHVGCQDPVQYQNDFSIEASKPKPKVASKPKPKVLPKVLPKPKVYGSHNRQEELSTMVHTENSPSFVPSGSDSVTNEQEKTKMPVFRLSPVLASDSMESSRDLDHSVPVDGFPSQENSVRNEDNLCEKQDSCISKTDDSLSAESLNDHADKPVAMDTTDKQQKTANSLRQRSNSPHGRTSIPTPKSRQRSGNSDSKDSPGSNLRTRSSSPSSRSGIPALISRQVSESPNAKKKIGSSIPGPRSPSPAMTKSTRSLKNVSGVKDPLKEEDKSDAAMENNKPVSKLQKPSKISKGGDGSQSSKASKQGKSLLPMIQKSLSSDQGSGGKVKSPSGIPVSRPPRPPPPKSPKSVEEKSGIEPSTVKQAVKSHQAHSEEELSFDVGSIITEISGCDRAGWCVGMLEDGTTGLYPISHVKTAENQSEA</sequence>
<feature type="domain" description="SH3" evidence="8">
    <location>
        <begin position="1423"/>
        <end position="1484"/>
    </location>
</feature>
<feature type="compositionally biased region" description="Polar residues" evidence="6">
    <location>
        <begin position="1314"/>
        <end position="1323"/>
    </location>
</feature>
<proteinExistence type="predicted"/>
<feature type="domain" description="SH3" evidence="8">
    <location>
        <begin position="507"/>
        <end position="567"/>
    </location>
</feature>
<evidence type="ECO:0000313" key="10">
    <source>
        <dbReference type="Proteomes" id="UP001634394"/>
    </source>
</evidence>
<feature type="region of interest" description="Disordered" evidence="6">
    <location>
        <begin position="119"/>
        <end position="146"/>
    </location>
</feature>
<dbReference type="CDD" id="cd00174">
    <property type="entry name" value="SH3"/>
    <property type="match status" value="2"/>
</dbReference>
<dbReference type="PROSITE" id="PS50002">
    <property type="entry name" value="SH3"/>
    <property type="match status" value="4"/>
</dbReference>
<dbReference type="Pfam" id="PF14604">
    <property type="entry name" value="SH3_9"/>
    <property type="match status" value="2"/>
</dbReference>
<feature type="transmembrane region" description="Helical" evidence="7">
    <location>
        <begin position="288"/>
        <end position="312"/>
    </location>
</feature>
<feature type="compositionally biased region" description="Low complexity" evidence="6">
    <location>
        <begin position="1363"/>
        <end position="1374"/>
    </location>
</feature>
<keyword evidence="7" id="KW-0812">Transmembrane</keyword>
<dbReference type="EMBL" id="JBJQND010000004">
    <property type="protein sequence ID" value="KAL3878781.1"/>
    <property type="molecule type" value="Genomic_DNA"/>
</dbReference>
<feature type="region of interest" description="Disordered" evidence="6">
    <location>
        <begin position="1078"/>
        <end position="1444"/>
    </location>
</feature>
<dbReference type="PANTHER" id="PTHR14167:SF81">
    <property type="entry name" value="ENDOPHILIN-A"/>
    <property type="match status" value="1"/>
</dbReference>
<dbReference type="SMART" id="SM00326">
    <property type="entry name" value="SH3"/>
    <property type="match status" value="4"/>
</dbReference>
<dbReference type="InterPro" id="IPR036028">
    <property type="entry name" value="SH3-like_dom_sf"/>
</dbReference>
<dbReference type="InterPro" id="IPR001452">
    <property type="entry name" value="SH3_domain"/>
</dbReference>
<gene>
    <name evidence="9" type="ORF">ACJMK2_031111</name>
</gene>
<keyword evidence="10" id="KW-1185">Reference proteome</keyword>
<evidence type="ECO:0000256" key="7">
    <source>
        <dbReference type="SAM" id="Phobius"/>
    </source>
</evidence>
<dbReference type="Pfam" id="PF07653">
    <property type="entry name" value="SH3_2"/>
    <property type="match status" value="2"/>
</dbReference>
<accession>A0ABD3X179</accession>
<feature type="compositionally biased region" description="Polar residues" evidence="6">
    <location>
        <begin position="1229"/>
        <end position="1259"/>
    </location>
</feature>
<feature type="compositionally biased region" description="Basic and acidic residues" evidence="6">
    <location>
        <begin position="1164"/>
        <end position="1173"/>
    </location>
</feature>
<reference evidence="9 10" key="1">
    <citation type="submission" date="2024-11" db="EMBL/GenBank/DDBJ databases">
        <title>Chromosome-level genome assembly of the freshwater bivalve Anodonta woodiana.</title>
        <authorList>
            <person name="Chen X."/>
        </authorList>
    </citation>
    <scope>NUCLEOTIDE SEQUENCE [LARGE SCALE GENOMIC DNA]</scope>
    <source>
        <strain evidence="9">MN2024</strain>
        <tissue evidence="9">Gills</tissue>
    </source>
</reference>
<feature type="compositionally biased region" description="Basic and acidic residues" evidence="6">
    <location>
        <begin position="1211"/>
        <end position="1228"/>
    </location>
</feature>
<feature type="region of interest" description="Disordered" evidence="6">
    <location>
        <begin position="689"/>
        <end position="787"/>
    </location>
</feature>
<keyword evidence="7" id="KW-1133">Transmembrane helix</keyword>
<feature type="compositionally biased region" description="Basic residues" evidence="6">
    <location>
        <begin position="1088"/>
        <end position="1100"/>
    </location>
</feature>
<dbReference type="Proteomes" id="UP001634394">
    <property type="component" value="Unassembled WGS sequence"/>
</dbReference>
<name>A0ABD3X179_SINWO</name>
<dbReference type="Gene3D" id="2.30.30.40">
    <property type="entry name" value="SH3 Domains"/>
    <property type="match status" value="4"/>
</dbReference>
<feature type="region of interest" description="Disordered" evidence="6">
    <location>
        <begin position="254"/>
        <end position="276"/>
    </location>
</feature>
<dbReference type="CDD" id="cd11856">
    <property type="entry name" value="SH3_p47phox_like"/>
    <property type="match status" value="1"/>
</dbReference>
<feature type="compositionally biased region" description="Pro residues" evidence="6">
    <location>
        <begin position="258"/>
        <end position="269"/>
    </location>
</feature>
<keyword evidence="2 5" id="KW-0728">SH3 domain</keyword>
<feature type="compositionally biased region" description="Basic and acidic residues" evidence="6">
    <location>
        <begin position="766"/>
        <end position="777"/>
    </location>
</feature>
<evidence type="ECO:0000256" key="6">
    <source>
        <dbReference type="SAM" id="MobiDB-lite"/>
    </source>
</evidence>
<feature type="region of interest" description="Disordered" evidence="6">
    <location>
        <begin position="1003"/>
        <end position="1066"/>
    </location>
</feature>
<feature type="domain" description="SH3" evidence="8">
    <location>
        <begin position="594"/>
        <end position="653"/>
    </location>
</feature>
<comment type="caution">
    <text evidence="9">The sequence shown here is derived from an EMBL/GenBank/DDBJ whole genome shotgun (WGS) entry which is preliminary data.</text>
</comment>
<dbReference type="PANTHER" id="PTHR14167">
    <property type="entry name" value="SH3 DOMAIN-CONTAINING"/>
    <property type="match status" value="1"/>
</dbReference>
<feature type="region of interest" description="Disordered" evidence="6">
    <location>
        <begin position="803"/>
        <end position="833"/>
    </location>
</feature>
<comment type="subcellular location">
    <subcellularLocation>
        <location evidence="1">Membrane</location>
        <topology evidence="1">Peripheral membrane protein</topology>
    </subcellularLocation>
</comment>
<feature type="compositionally biased region" description="Basic and acidic residues" evidence="6">
    <location>
        <begin position="1185"/>
        <end position="1204"/>
    </location>
</feature>
<protein>
    <recommendedName>
        <fullName evidence="8">SH3 domain-containing protein</fullName>
    </recommendedName>
</protein>
<feature type="compositionally biased region" description="Basic and acidic residues" evidence="6">
    <location>
        <begin position="1329"/>
        <end position="1339"/>
    </location>
</feature>
<organism evidence="9 10">
    <name type="scientific">Sinanodonta woodiana</name>
    <name type="common">Chinese pond mussel</name>
    <name type="synonym">Anodonta woodiana</name>
    <dbReference type="NCBI Taxonomy" id="1069815"/>
    <lineage>
        <taxon>Eukaryota</taxon>
        <taxon>Metazoa</taxon>
        <taxon>Spiralia</taxon>
        <taxon>Lophotrochozoa</taxon>
        <taxon>Mollusca</taxon>
        <taxon>Bivalvia</taxon>
        <taxon>Autobranchia</taxon>
        <taxon>Heteroconchia</taxon>
        <taxon>Palaeoheterodonta</taxon>
        <taxon>Unionida</taxon>
        <taxon>Unionoidea</taxon>
        <taxon>Unionidae</taxon>
        <taxon>Unioninae</taxon>
        <taxon>Sinanodonta</taxon>
    </lineage>
</organism>
<feature type="region of interest" description="Disordered" evidence="6">
    <location>
        <begin position="859"/>
        <end position="948"/>
    </location>
</feature>
<dbReference type="InterPro" id="IPR050384">
    <property type="entry name" value="Endophilin_SH3RF"/>
</dbReference>
<dbReference type="SUPFAM" id="SSF50044">
    <property type="entry name" value="SH3-domain"/>
    <property type="match status" value="4"/>
</dbReference>
<evidence type="ECO:0000256" key="5">
    <source>
        <dbReference type="PROSITE-ProRule" id="PRU00192"/>
    </source>
</evidence>
<keyword evidence="4 7" id="KW-0472">Membrane</keyword>
<feature type="compositionally biased region" description="Low complexity" evidence="6">
    <location>
        <begin position="120"/>
        <end position="132"/>
    </location>
</feature>
<evidence type="ECO:0000313" key="9">
    <source>
        <dbReference type="EMBL" id="KAL3878782.1"/>
    </source>
</evidence>
<feature type="compositionally biased region" description="Low complexity" evidence="6">
    <location>
        <begin position="1101"/>
        <end position="1110"/>
    </location>
</feature>
<evidence type="ECO:0000256" key="1">
    <source>
        <dbReference type="ARBA" id="ARBA00004170"/>
    </source>
</evidence>
<evidence type="ECO:0000256" key="4">
    <source>
        <dbReference type="ARBA" id="ARBA00023136"/>
    </source>
</evidence>
<evidence type="ECO:0000259" key="8">
    <source>
        <dbReference type="PROSITE" id="PS50002"/>
    </source>
</evidence>
<feature type="compositionally biased region" description="Pro residues" evidence="6">
    <location>
        <begin position="814"/>
        <end position="827"/>
    </location>
</feature>